<dbReference type="PROSITE" id="PS52016">
    <property type="entry name" value="TONB_DEPENDENT_REC_3"/>
    <property type="match status" value="1"/>
</dbReference>
<comment type="similarity">
    <text evidence="12 13">Belongs to the TonB-dependent receptor family.</text>
</comment>
<dbReference type="Gene3D" id="3.55.50.30">
    <property type="match status" value="1"/>
</dbReference>
<dbReference type="Pfam" id="PF00593">
    <property type="entry name" value="TonB_dep_Rec_b-barrel"/>
    <property type="match status" value="1"/>
</dbReference>
<dbReference type="Gene3D" id="2.170.130.10">
    <property type="entry name" value="TonB-dependent receptor, plug domain"/>
    <property type="match status" value="1"/>
</dbReference>
<sequence>MKIIRFFLIVCMVHTCLPPAALASTNIMGANAQRYFDLPGQPLQTGLIEFALQANVTVIAEQGLIAQYRSGPVVGPSTIDNALRLLLAEAPLQFEYIESAAAYVIRPVAAQQGAGVEPIEIVIPSIDEILVVGSQYPFRYNTITNTQLHGAVPYFDSSRFLNVIPQSLIRDQQPQSLEDVLKFASAITPGDGISDSNDDVYLRGFQRHAMYLDGFRLGDSSGVRLLPAGIERVEILKGPSTIHYGQAEPGGIVNVIRKKPKAETFSQVQLIAGDMGRLGVSVDVNRPLLNTKKANYRVIFVDDQQQESGDILNIHRQLLSSSIAWQPSANTTVDVGFEYQKASQEWDRSFEVFTEFGNIFPHRSMADVAKQARPGFTAHFNLFSAEVNHYFNPNWQLQLKANLLQEYRYGIRTTTDSYLDDRVLLNTEGLGPDFALFILGSQTVLPLIVEQHDGLWHYGLGPIRSIYDQDDEELDSGFSAKLEGSFDTANLEHNLSLGVDWHTQNIAKRYVVERRDIALGQRWDAFEFEAAFAELAQTLFIEDRPLGELEEYAKELDYSDFGAFVQDSVALTDEWLVSAGARYIVTQADVNDITLNTATQLKTFKHLSTQAGVVYKPNHDHSIFANYSEALRANYILDDIGSQITEPELSNQYEVGLKSYWLGGDVQTSVAAYHINKWNVVDVQVVEGYRTALNGATYEVQGIDFDLSAQVSPKLNVLLAASVIDPSITDGSNTGNLPKMAAEQTSSVFTHYQLNSKLDFVAGYKFVSERYADDANTFRLEAYGTFDAGVSYTFQLNGLHAKCNLSVKNLSDVPYITAVDRGARVNESAGRTISASFQVTM</sequence>
<evidence type="ECO:0000256" key="8">
    <source>
        <dbReference type="ARBA" id="ARBA00023065"/>
    </source>
</evidence>
<feature type="chain" id="PRO_5043633804" evidence="14">
    <location>
        <begin position="24"/>
        <end position="841"/>
    </location>
</feature>
<feature type="signal peptide" evidence="14">
    <location>
        <begin position="1"/>
        <end position="23"/>
    </location>
</feature>
<dbReference type="GO" id="GO:0009279">
    <property type="term" value="C:cell outer membrane"/>
    <property type="evidence" value="ECO:0007669"/>
    <property type="project" value="UniProtKB-SubCell"/>
</dbReference>
<keyword evidence="11 12" id="KW-0998">Cell outer membrane</keyword>
<name>A0AAW7X2X1_9GAMM</name>
<evidence type="ECO:0000256" key="4">
    <source>
        <dbReference type="ARBA" id="ARBA00022496"/>
    </source>
</evidence>
<feature type="domain" description="Secretin/TonB short N-terminal" evidence="15">
    <location>
        <begin position="56"/>
        <end position="108"/>
    </location>
</feature>
<keyword evidence="8" id="KW-0406">Ion transport</keyword>
<comment type="caution">
    <text evidence="16">The sequence shown here is derived from an EMBL/GenBank/DDBJ whole genome shotgun (WGS) entry which is preliminary data.</text>
</comment>
<evidence type="ECO:0000256" key="12">
    <source>
        <dbReference type="PROSITE-ProRule" id="PRU01360"/>
    </source>
</evidence>
<dbReference type="InterPro" id="IPR000531">
    <property type="entry name" value="Beta-barrel_TonB"/>
</dbReference>
<dbReference type="InterPro" id="IPR012910">
    <property type="entry name" value="Plug_dom"/>
</dbReference>
<evidence type="ECO:0000256" key="11">
    <source>
        <dbReference type="ARBA" id="ARBA00023237"/>
    </source>
</evidence>
<dbReference type="Proteomes" id="UP001169760">
    <property type="component" value="Unassembled WGS sequence"/>
</dbReference>
<comment type="subcellular location">
    <subcellularLocation>
        <location evidence="1 12">Cell outer membrane</location>
        <topology evidence="1 12">Multi-pass membrane protein</topology>
    </subcellularLocation>
</comment>
<keyword evidence="6 14" id="KW-0732">Signal</keyword>
<keyword evidence="10 12" id="KW-0472">Membrane</keyword>
<keyword evidence="16" id="KW-0675">Receptor</keyword>
<dbReference type="InterPro" id="IPR039426">
    <property type="entry name" value="TonB-dep_rcpt-like"/>
</dbReference>
<evidence type="ECO:0000256" key="14">
    <source>
        <dbReference type="SAM" id="SignalP"/>
    </source>
</evidence>
<dbReference type="AlphaFoldDB" id="A0AAW7X2X1"/>
<evidence type="ECO:0000256" key="5">
    <source>
        <dbReference type="ARBA" id="ARBA00022692"/>
    </source>
</evidence>
<keyword evidence="4" id="KW-0410">Iron transport</keyword>
<evidence type="ECO:0000256" key="3">
    <source>
        <dbReference type="ARBA" id="ARBA00022452"/>
    </source>
</evidence>
<organism evidence="16 17">
    <name type="scientific">Saccharophagus degradans</name>
    <dbReference type="NCBI Taxonomy" id="86304"/>
    <lineage>
        <taxon>Bacteria</taxon>
        <taxon>Pseudomonadati</taxon>
        <taxon>Pseudomonadota</taxon>
        <taxon>Gammaproteobacteria</taxon>
        <taxon>Cellvibrionales</taxon>
        <taxon>Cellvibrionaceae</taxon>
        <taxon>Saccharophagus</taxon>
    </lineage>
</organism>
<keyword evidence="5 12" id="KW-0812">Transmembrane</keyword>
<gene>
    <name evidence="16" type="ORF">Q4521_05360</name>
</gene>
<evidence type="ECO:0000256" key="6">
    <source>
        <dbReference type="ARBA" id="ARBA00022729"/>
    </source>
</evidence>
<dbReference type="GO" id="GO:0015344">
    <property type="term" value="F:siderophore uptake transmembrane transporter activity"/>
    <property type="evidence" value="ECO:0007669"/>
    <property type="project" value="TreeGrafter"/>
</dbReference>
<dbReference type="EMBL" id="JAUOPB010000003">
    <property type="protein sequence ID" value="MDO6421892.1"/>
    <property type="molecule type" value="Genomic_DNA"/>
</dbReference>
<keyword evidence="9 13" id="KW-0798">TonB box</keyword>
<protein>
    <submittedName>
        <fullName evidence="16">TonB-dependent receptor</fullName>
    </submittedName>
</protein>
<dbReference type="PANTHER" id="PTHR32552:SF68">
    <property type="entry name" value="FERRICHROME OUTER MEMBRANE TRANSPORTER_PHAGE RECEPTOR"/>
    <property type="match status" value="1"/>
</dbReference>
<dbReference type="Pfam" id="PF07715">
    <property type="entry name" value="Plug"/>
    <property type="match status" value="1"/>
</dbReference>
<evidence type="ECO:0000259" key="15">
    <source>
        <dbReference type="SMART" id="SM00965"/>
    </source>
</evidence>
<keyword evidence="7" id="KW-0408">Iron</keyword>
<evidence type="ECO:0000256" key="13">
    <source>
        <dbReference type="RuleBase" id="RU003357"/>
    </source>
</evidence>
<keyword evidence="3 12" id="KW-1134">Transmembrane beta strand</keyword>
<evidence type="ECO:0000256" key="7">
    <source>
        <dbReference type="ARBA" id="ARBA00023004"/>
    </source>
</evidence>
<reference evidence="16" key="1">
    <citation type="submission" date="2023-07" db="EMBL/GenBank/DDBJ databases">
        <title>Genome content predicts the carbon catabolic preferences of heterotrophic bacteria.</title>
        <authorList>
            <person name="Gralka M."/>
        </authorList>
    </citation>
    <scope>NUCLEOTIDE SEQUENCE</scope>
    <source>
        <strain evidence="16">I3M17_2</strain>
    </source>
</reference>
<dbReference type="PANTHER" id="PTHR32552">
    <property type="entry name" value="FERRICHROME IRON RECEPTOR-RELATED"/>
    <property type="match status" value="1"/>
</dbReference>
<dbReference type="InterPro" id="IPR037066">
    <property type="entry name" value="Plug_dom_sf"/>
</dbReference>
<dbReference type="InterPro" id="IPR036942">
    <property type="entry name" value="Beta-barrel_TonB_sf"/>
</dbReference>
<evidence type="ECO:0000256" key="9">
    <source>
        <dbReference type="ARBA" id="ARBA00023077"/>
    </source>
</evidence>
<evidence type="ECO:0000256" key="10">
    <source>
        <dbReference type="ARBA" id="ARBA00023136"/>
    </source>
</evidence>
<dbReference type="CDD" id="cd01347">
    <property type="entry name" value="ligand_gated_channel"/>
    <property type="match status" value="1"/>
</dbReference>
<evidence type="ECO:0000313" key="16">
    <source>
        <dbReference type="EMBL" id="MDO6421892.1"/>
    </source>
</evidence>
<evidence type="ECO:0000256" key="1">
    <source>
        <dbReference type="ARBA" id="ARBA00004571"/>
    </source>
</evidence>
<dbReference type="Gene3D" id="2.40.170.20">
    <property type="entry name" value="TonB-dependent receptor, beta-barrel domain"/>
    <property type="match status" value="1"/>
</dbReference>
<keyword evidence="2 12" id="KW-0813">Transport</keyword>
<dbReference type="InterPro" id="IPR011662">
    <property type="entry name" value="Secretin/TonB_short_N"/>
</dbReference>
<dbReference type="RefSeq" id="WP_303491602.1">
    <property type="nucleotide sequence ID" value="NZ_JAUOPB010000003.1"/>
</dbReference>
<evidence type="ECO:0000313" key="17">
    <source>
        <dbReference type="Proteomes" id="UP001169760"/>
    </source>
</evidence>
<dbReference type="SMART" id="SM00965">
    <property type="entry name" value="STN"/>
    <property type="match status" value="1"/>
</dbReference>
<evidence type="ECO:0000256" key="2">
    <source>
        <dbReference type="ARBA" id="ARBA00022448"/>
    </source>
</evidence>
<proteinExistence type="inferred from homology"/>
<accession>A0AAW7X2X1</accession>
<dbReference type="SUPFAM" id="SSF56935">
    <property type="entry name" value="Porins"/>
    <property type="match status" value="1"/>
</dbReference>